<sequence>MMNTTLKNRSKALGGTAAVLGLLTVTACGGGSSVEAYCDVWEDGQEQFEQFESADMENFDEVLTDVESMLDDAVDAAPDDIESQTANMRDAISAINDLDIDFSDPEAMMDPEAMEELEQLEQEFETIESDSAAVEEYVEENCENVDLS</sequence>
<proteinExistence type="predicted"/>
<evidence type="ECO:0000313" key="3">
    <source>
        <dbReference type="Proteomes" id="UP000523139"/>
    </source>
</evidence>
<organism evidence="2 3">
    <name type="scientific">Nesterenkonia sedimenti</name>
    <dbReference type="NCBI Taxonomy" id="1463632"/>
    <lineage>
        <taxon>Bacteria</taxon>
        <taxon>Bacillati</taxon>
        <taxon>Actinomycetota</taxon>
        <taxon>Actinomycetes</taxon>
        <taxon>Micrococcales</taxon>
        <taxon>Micrococcaceae</taxon>
        <taxon>Nesterenkonia</taxon>
    </lineage>
</organism>
<keyword evidence="1" id="KW-0175">Coiled coil</keyword>
<evidence type="ECO:0000313" key="2">
    <source>
        <dbReference type="EMBL" id="NLS10873.1"/>
    </source>
</evidence>
<keyword evidence="3" id="KW-1185">Reference proteome</keyword>
<dbReference type="EMBL" id="JABAHY010000016">
    <property type="protein sequence ID" value="NLS10873.1"/>
    <property type="molecule type" value="Genomic_DNA"/>
</dbReference>
<gene>
    <name evidence="2" type="ORF">HGQ17_12890</name>
</gene>
<comment type="caution">
    <text evidence="2">The sequence shown here is derived from an EMBL/GenBank/DDBJ whole genome shotgun (WGS) entry which is preliminary data.</text>
</comment>
<dbReference type="Proteomes" id="UP000523139">
    <property type="component" value="Unassembled WGS sequence"/>
</dbReference>
<protein>
    <submittedName>
        <fullName evidence="2">Uncharacterized protein</fullName>
    </submittedName>
</protein>
<feature type="coiled-coil region" evidence="1">
    <location>
        <begin position="110"/>
        <end position="137"/>
    </location>
</feature>
<evidence type="ECO:0000256" key="1">
    <source>
        <dbReference type="SAM" id="Coils"/>
    </source>
</evidence>
<dbReference type="PROSITE" id="PS51257">
    <property type="entry name" value="PROKAR_LIPOPROTEIN"/>
    <property type="match status" value="1"/>
</dbReference>
<accession>A0A7X8TMR0</accession>
<dbReference type="AlphaFoldDB" id="A0A7X8TMR0"/>
<reference evidence="2 3" key="1">
    <citation type="submission" date="2020-04" db="EMBL/GenBank/DDBJ databases">
        <title>Nesterenkonia sp. nov., isolated from marine sediment.</title>
        <authorList>
            <person name="Zhang G."/>
        </authorList>
    </citation>
    <scope>NUCLEOTIDE SEQUENCE [LARGE SCALE GENOMIC DNA]</scope>
    <source>
        <strain evidence="2 3">MY13</strain>
    </source>
</reference>
<name>A0A7X8TMR0_9MICC</name>
<dbReference type="RefSeq" id="WP_168888360.1">
    <property type="nucleotide sequence ID" value="NZ_JABAHY010000016.1"/>
</dbReference>